<dbReference type="Proteomes" id="UP000886998">
    <property type="component" value="Unassembled WGS sequence"/>
</dbReference>
<proteinExistence type="predicted"/>
<dbReference type="EMBL" id="BMAV01006813">
    <property type="protein sequence ID" value="GFY49060.1"/>
    <property type="molecule type" value="Genomic_DNA"/>
</dbReference>
<sequence length="134" mass="15513">MLRKWKHKKHRDTAHHLESYVCSYGEARKLGLNSACGGRKRDDYFTCFDETSHKIVSVEFNDLVHDLNLSKHKVEVLAQDFNSGILLKKIYHSDFILHASFPLKKKSLPFCYDIEDLLKELCIAHEPNECGGCF</sequence>
<name>A0A8X6XA58_9ARAC</name>
<protein>
    <submittedName>
        <fullName evidence="1">Uncharacterized protein</fullName>
    </submittedName>
</protein>
<reference evidence="1" key="1">
    <citation type="submission" date="2020-08" db="EMBL/GenBank/DDBJ databases">
        <title>Multicomponent nature underlies the extraordinary mechanical properties of spider dragline silk.</title>
        <authorList>
            <person name="Kono N."/>
            <person name="Nakamura H."/>
            <person name="Mori M."/>
            <person name="Yoshida Y."/>
            <person name="Ohtoshi R."/>
            <person name="Malay A.D."/>
            <person name="Moran D.A.P."/>
            <person name="Tomita M."/>
            <person name="Numata K."/>
            <person name="Arakawa K."/>
        </authorList>
    </citation>
    <scope>NUCLEOTIDE SEQUENCE</scope>
</reference>
<accession>A0A8X6XA58</accession>
<comment type="caution">
    <text evidence="1">The sequence shown here is derived from an EMBL/GenBank/DDBJ whole genome shotgun (WGS) entry which is preliminary data.</text>
</comment>
<evidence type="ECO:0000313" key="2">
    <source>
        <dbReference type="Proteomes" id="UP000886998"/>
    </source>
</evidence>
<dbReference type="AlphaFoldDB" id="A0A8X6XA58"/>
<organism evidence="1 2">
    <name type="scientific">Trichonephila inaurata madagascariensis</name>
    <dbReference type="NCBI Taxonomy" id="2747483"/>
    <lineage>
        <taxon>Eukaryota</taxon>
        <taxon>Metazoa</taxon>
        <taxon>Ecdysozoa</taxon>
        <taxon>Arthropoda</taxon>
        <taxon>Chelicerata</taxon>
        <taxon>Arachnida</taxon>
        <taxon>Araneae</taxon>
        <taxon>Araneomorphae</taxon>
        <taxon>Entelegynae</taxon>
        <taxon>Araneoidea</taxon>
        <taxon>Nephilidae</taxon>
        <taxon>Trichonephila</taxon>
        <taxon>Trichonephila inaurata</taxon>
    </lineage>
</organism>
<evidence type="ECO:0000313" key="1">
    <source>
        <dbReference type="EMBL" id="GFY49060.1"/>
    </source>
</evidence>
<gene>
    <name evidence="1" type="primary">AVEN_50030_1</name>
    <name evidence="1" type="ORF">TNIN_158221</name>
</gene>
<keyword evidence="2" id="KW-1185">Reference proteome</keyword>